<proteinExistence type="predicted"/>
<keyword evidence="1" id="KW-0472">Membrane</keyword>
<dbReference type="Pfam" id="PF03779">
    <property type="entry name" value="SPW"/>
    <property type="match status" value="1"/>
</dbReference>
<organism evidence="3">
    <name type="scientific">Sinomonas puerhi</name>
    <dbReference type="NCBI Taxonomy" id="3238584"/>
    <lineage>
        <taxon>Bacteria</taxon>
        <taxon>Bacillati</taxon>
        <taxon>Actinomycetota</taxon>
        <taxon>Actinomycetes</taxon>
        <taxon>Micrococcales</taxon>
        <taxon>Micrococcaceae</taxon>
        <taxon>Sinomonas</taxon>
    </lineage>
</organism>
<keyword evidence="1" id="KW-1133">Transmembrane helix</keyword>
<sequence>MKKWTRWEDYVAIVAGLYAALATLWTTQTTSSTSLMLVFGVLLVVSGVTNLAMPSTPWLEYAQCAFGVLLFASPWMGMYTAHMGASWTSWIAGIIAAGATAAAFKPAIDAQHHRVMPSH</sequence>
<dbReference type="EMBL" id="CP163302">
    <property type="protein sequence ID" value="XDP46128.1"/>
    <property type="molecule type" value="Genomic_DNA"/>
</dbReference>
<reference evidence="3" key="1">
    <citation type="submission" date="2024-07" db="EMBL/GenBank/DDBJ databases">
        <authorList>
            <person name="fu j."/>
        </authorList>
    </citation>
    <scope>NUCLEOTIDE SEQUENCE</scope>
    <source>
        <strain evidence="3">P10A9</strain>
    </source>
</reference>
<feature type="transmembrane region" description="Helical" evidence="1">
    <location>
        <begin position="7"/>
        <end position="27"/>
    </location>
</feature>
<feature type="domain" description="SPW repeat-containing integral membrane" evidence="2">
    <location>
        <begin position="7"/>
        <end position="99"/>
    </location>
</feature>
<feature type="transmembrane region" description="Helical" evidence="1">
    <location>
        <begin position="87"/>
        <end position="104"/>
    </location>
</feature>
<protein>
    <submittedName>
        <fullName evidence="3">SPW repeat protein</fullName>
    </submittedName>
</protein>
<name>A0AB39L6U3_9MICC</name>
<accession>A0AB39L6U3</accession>
<gene>
    <name evidence="3" type="ORF">AB5L97_03665</name>
</gene>
<feature type="transmembrane region" description="Helical" evidence="1">
    <location>
        <begin position="33"/>
        <end position="52"/>
    </location>
</feature>
<evidence type="ECO:0000313" key="3">
    <source>
        <dbReference type="EMBL" id="XDP46128.1"/>
    </source>
</evidence>
<dbReference type="InterPro" id="IPR005530">
    <property type="entry name" value="SPW"/>
</dbReference>
<dbReference type="RefSeq" id="WP_307959117.1">
    <property type="nucleotide sequence ID" value="NZ_CP163302.1"/>
</dbReference>
<feature type="transmembrane region" description="Helical" evidence="1">
    <location>
        <begin position="64"/>
        <end position="81"/>
    </location>
</feature>
<evidence type="ECO:0000259" key="2">
    <source>
        <dbReference type="Pfam" id="PF03779"/>
    </source>
</evidence>
<dbReference type="KEGG" id="spue:AB5L97_03665"/>
<evidence type="ECO:0000256" key="1">
    <source>
        <dbReference type="SAM" id="Phobius"/>
    </source>
</evidence>
<keyword evidence="1" id="KW-0812">Transmembrane</keyword>
<dbReference type="AlphaFoldDB" id="A0AB39L6U3"/>